<protein>
    <submittedName>
        <fullName evidence="2">PorT family protein</fullName>
    </submittedName>
</protein>
<dbReference type="EMBL" id="CP066775">
    <property type="protein sequence ID" value="QQL49412.1"/>
    <property type="molecule type" value="Genomic_DNA"/>
</dbReference>
<organism evidence="2 3">
    <name type="scientific">Mucilaginibacter ginkgonis</name>
    <dbReference type="NCBI Taxonomy" id="2682091"/>
    <lineage>
        <taxon>Bacteria</taxon>
        <taxon>Pseudomonadati</taxon>
        <taxon>Bacteroidota</taxon>
        <taxon>Sphingobacteriia</taxon>
        <taxon>Sphingobacteriales</taxon>
        <taxon>Sphingobacteriaceae</taxon>
        <taxon>Mucilaginibacter</taxon>
    </lineage>
</organism>
<name>A0A6I4HXL9_9SPHI</name>
<dbReference type="KEGG" id="mgik:GO620_014740"/>
<sequence length="222" mass="24737">MKKLFFSAFALLLIVQAASAQYYRPHYRARKVPTKTYDNNFRPTFTLIGGMNISNIIQSSGYNFNTRTKLGVNAGLGFDLPVSYPLSITIEGLYSQKGYTTLTPGGEYSQRTDYIDVPLLLKFHVVPGFNLLLGPQASFLVSTRNTFDNGIDQTTRLNYNNSTDGYNKALITGVAGVSFDLSRNVELRGRYNIDLTRNNENGNTAVPPYRNSVFQVGLGIKF</sequence>
<feature type="domain" description="Outer membrane protein beta-barrel" evidence="1">
    <location>
        <begin position="47"/>
        <end position="196"/>
    </location>
</feature>
<proteinExistence type="predicted"/>
<keyword evidence="3" id="KW-1185">Reference proteome</keyword>
<evidence type="ECO:0000313" key="2">
    <source>
        <dbReference type="EMBL" id="QQL49412.1"/>
    </source>
</evidence>
<dbReference type="RefSeq" id="WP_157524527.1">
    <property type="nucleotide sequence ID" value="NZ_CP066775.1"/>
</dbReference>
<evidence type="ECO:0000313" key="3">
    <source>
        <dbReference type="Proteomes" id="UP000429232"/>
    </source>
</evidence>
<dbReference type="AlphaFoldDB" id="A0A6I4HXL9"/>
<reference evidence="2 3" key="1">
    <citation type="submission" date="2020-12" db="EMBL/GenBank/DDBJ databases">
        <title>HMF7856_wgs.fasta genome submission.</title>
        <authorList>
            <person name="Kang H."/>
            <person name="Kim H."/>
            <person name="Joh K."/>
        </authorList>
    </citation>
    <scope>NUCLEOTIDE SEQUENCE [LARGE SCALE GENOMIC DNA]</scope>
    <source>
        <strain evidence="2 3">HMF7856</strain>
    </source>
</reference>
<dbReference type="Proteomes" id="UP000429232">
    <property type="component" value="Chromosome"/>
</dbReference>
<dbReference type="InterPro" id="IPR025665">
    <property type="entry name" value="Beta-barrel_OMP_2"/>
</dbReference>
<evidence type="ECO:0000259" key="1">
    <source>
        <dbReference type="Pfam" id="PF13568"/>
    </source>
</evidence>
<dbReference type="Pfam" id="PF13568">
    <property type="entry name" value="OMP_b-brl_2"/>
    <property type="match status" value="1"/>
</dbReference>
<gene>
    <name evidence="2" type="ORF">GO620_014740</name>
</gene>
<accession>A0A6I4HXL9</accession>